<dbReference type="EMBL" id="AP014946">
    <property type="protein sequence ID" value="BAT57549.1"/>
    <property type="molecule type" value="Genomic_DNA"/>
</dbReference>
<dbReference type="Pfam" id="PF00078">
    <property type="entry name" value="RVT_1"/>
    <property type="match status" value="1"/>
</dbReference>
<organism evidence="7 8">
    <name type="scientific">Variibacter gotjawalensis</name>
    <dbReference type="NCBI Taxonomy" id="1333996"/>
    <lineage>
        <taxon>Bacteria</taxon>
        <taxon>Pseudomonadati</taxon>
        <taxon>Pseudomonadota</taxon>
        <taxon>Alphaproteobacteria</taxon>
        <taxon>Hyphomicrobiales</taxon>
        <taxon>Nitrobacteraceae</taxon>
        <taxon>Variibacter</taxon>
    </lineage>
</organism>
<gene>
    <name evidence="7" type="ORF">GJW-30_1_00055</name>
</gene>
<dbReference type="PRINTS" id="PR00866">
    <property type="entry name" value="RNADNAPOLMS"/>
</dbReference>
<evidence type="ECO:0000313" key="7">
    <source>
        <dbReference type="EMBL" id="BAT57549.1"/>
    </source>
</evidence>
<evidence type="ECO:0000313" key="8">
    <source>
        <dbReference type="Proteomes" id="UP000236884"/>
    </source>
</evidence>
<keyword evidence="2" id="KW-0548">Nucleotidyltransferase</keyword>
<dbReference type="KEGG" id="vgo:GJW-30_1_00055"/>
<name>A0A0S3PNQ2_9BRAD</name>
<protein>
    <submittedName>
        <fullName evidence="7">Reverse transcriptase</fullName>
    </submittedName>
</protein>
<dbReference type="InterPro" id="IPR000123">
    <property type="entry name" value="Reverse_transcriptase_msDNA"/>
</dbReference>
<evidence type="ECO:0000256" key="5">
    <source>
        <dbReference type="ARBA" id="ARBA00022918"/>
    </source>
</evidence>
<evidence type="ECO:0000256" key="3">
    <source>
        <dbReference type="ARBA" id="ARBA00022723"/>
    </source>
</evidence>
<keyword evidence="8" id="KW-1185">Reference proteome</keyword>
<evidence type="ECO:0000259" key="6">
    <source>
        <dbReference type="Pfam" id="PF00078"/>
    </source>
</evidence>
<dbReference type="AlphaFoldDB" id="A0A0S3PNQ2"/>
<evidence type="ECO:0000256" key="2">
    <source>
        <dbReference type="ARBA" id="ARBA00022695"/>
    </source>
</evidence>
<proteinExistence type="predicted"/>
<accession>A0A0S3PNQ2</accession>
<keyword evidence="3" id="KW-0479">Metal-binding</keyword>
<reference evidence="7 8" key="1">
    <citation type="submission" date="2015-08" db="EMBL/GenBank/DDBJ databases">
        <title>Investigation of the bacterial diversity of lava forest soil.</title>
        <authorList>
            <person name="Lee J.S."/>
        </authorList>
    </citation>
    <scope>NUCLEOTIDE SEQUENCE [LARGE SCALE GENOMIC DNA]</scope>
    <source>
        <strain evidence="7 8">GJW-30</strain>
    </source>
</reference>
<sequence length="342" mass="37884">MNMPKAKSSKKLKLEECFLHSVASPVDLARRLLIDLPDLERLANADHRFKQWTTKKGRKIQEPVRELQVVHGRVMRLLSAVEPPLYLYSAVAGRSYITNARQHVGAYPTVKLDLQKFFPSVKRAAIRNFFVREMKCAGDVASILAKILTCNGALPTGSRASSIMSFYAFKSMFDELGDLAIANNCTMTVYVDDIAISGEGARPRLLVKARRIIARYGLKSHKTKFFQALQARIITGVVVDPAGIALPHSRRVQIERGLAVLAAECDPKWKLEILTRLVSRVYEAAQIAPAEFLALATELSKARAELLKKASELAVASVAPDRRSHLRLVHSDASTSDRVASP</sequence>
<dbReference type="CDD" id="cd03487">
    <property type="entry name" value="RT_Bac_retron_II"/>
    <property type="match status" value="1"/>
</dbReference>
<dbReference type="OrthoDB" id="7055795at2"/>
<keyword evidence="5 7" id="KW-0695">RNA-directed DNA polymerase</keyword>
<dbReference type="Proteomes" id="UP000236884">
    <property type="component" value="Chromosome"/>
</dbReference>
<evidence type="ECO:0000256" key="4">
    <source>
        <dbReference type="ARBA" id="ARBA00022842"/>
    </source>
</evidence>
<dbReference type="GO" id="GO:0003964">
    <property type="term" value="F:RNA-directed DNA polymerase activity"/>
    <property type="evidence" value="ECO:0007669"/>
    <property type="project" value="UniProtKB-KW"/>
</dbReference>
<feature type="domain" description="Reverse transcriptase" evidence="6">
    <location>
        <begin position="79"/>
        <end position="228"/>
    </location>
</feature>
<dbReference type="GO" id="GO:0046872">
    <property type="term" value="F:metal ion binding"/>
    <property type="evidence" value="ECO:0007669"/>
    <property type="project" value="UniProtKB-KW"/>
</dbReference>
<keyword evidence="1" id="KW-0808">Transferase</keyword>
<evidence type="ECO:0000256" key="1">
    <source>
        <dbReference type="ARBA" id="ARBA00022679"/>
    </source>
</evidence>
<dbReference type="InterPro" id="IPR000477">
    <property type="entry name" value="RT_dom"/>
</dbReference>
<dbReference type="GO" id="GO:0003723">
    <property type="term" value="F:RNA binding"/>
    <property type="evidence" value="ECO:0007669"/>
    <property type="project" value="InterPro"/>
</dbReference>
<keyword evidence="4" id="KW-0460">Magnesium</keyword>